<feature type="region of interest" description="Disordered" evidence="2">
    <location>
        <begin position="683"/>
        <end position="727"/>
    </location>
</feature>
<dbReference type="GO" id="GO:0003723">
    <property type="term" value="F:RNA binding"/>
    <property type="evidence" value="ECO:0007669"/>
    <property type="project" value="UniProtKB-UniRule"/>
</dbReference>
<dbReference type="AlphaFoldDB" id="A0A161ZR66"/>
<evidence type="ECO:0000313" key="5">
    <source>
        <dbReference type="EMBL" id="WOH10496.1"/>
    </source>
</evidence>
<dbReference type="CDD" id="cd00590">
    <property type="entry name" value="RRM_SF"/>
    <property type="match status" value="1"/>
</dbReference>
<dbReference type="SMART" id="SM00360">
    <property type="entry name" value="RRM"/>
    <property type="match status" value="1"/>
</dbReference>
<dbReference type="PROSITE" id="PS50102">
    <property type="entry name" value="RRM"/>
    <property type="match status" value="1"/>
</dbReference>
<reference evidence="5" key="2">
    <citation type="submission" date="2022-03" db="EMBL/GenBank/DDBJ databases">
        <title>Draft title - Genomic analysis of global carrot germplasm unveils the trajectory of domestication and the origin of high carotenoid orange carrot.</title>
        <authorList>
            <person name="Iorizzo M."/>
            <person name="Ellison S."/>
            <person name="Senalik D."/>
            <person name="Macko-Podgorni A."/>
            <person name="Grzebelus D."/>
            <person name="Bostan H."/>
            <person name="Rolling W."/>
            <person name="Curaba J."/>
            <person name="Simon P."/>
        </authorList>
    </citation>
    <scope>NUCLEOTIDE SEQUENCE</scope>
    <source>
        <tissue evidence="5">Leaf</tissue>
    </source>
</reference>
<dbReference type="SUPFAM" id="SSF54928">
    <property type="entry name" value="RNA-binding domain, RBD"/>
    <property type="match status" value="1"/>
</dbReference>
<evidence type="ECO:0000256" key="2">
    <source>
        <dbReference type="SAM" id="MobiDB-lite"/>
    </source>
</evidence>
<name>A0A161ZR66_DAUCS</name>
<feature type="region of interest" description="Disordered" evidence="2">
    <location>
        <begin position="385"/>
        <end position="410"/>
    </location>
</feature>
<keyword evidence="6" id="KW-1185">Reference proteome</keyword>
<dbReference type="InterPro" id="IPR000504">
    <property type="entry name" value="RRM_dom"/>
</dbReference>
<feature type="domain" description="RRM" evidence="3">
    <location>
        <begin position="302"/>
        <end position="378"/>
    </location>
</feature>
<dbReference type="EMBL" id="CP093349">
    <property type="protein sequence ID" value="WOH10496.1"/>
    <property type="molecule type" value="Genomic_DNA"/>
</dbReference>
<evidence type="ECO:0000313" key="6">
    <source>
        <dbReference type="Proteomes" id="UP000077755"/>
    </source>
</evidence>
<evidence type="ECO:0000313" key="4">
    <source>
        <dbReference type="EMBL" id="KZM89010.1"/>
    </source>
</evidence>
<evidence type="ECO:0000259" key="3">
    <source>
        <dbReference type="PROSITE" id="PS50102"/>
    </source>
</evidence>
<dbReference type="Proteomes" id="UP000077755">
    <property type="component" value="Chromosome 7"/>
</dbReference>
<protein>
    <recommendedName>
        <fullName evidence="3">RRM domain-containing protein</fullName>
    </recommendedName>
</protein>
<dbReference type="Gene3D" id="3.30.70.330">
    <property type="match status" value="1"/>
</dbReference>
<keyword evidence="1" id="KW-0694">RNA-binding</keyword>
<proteinExistence type="predicted"/>
<gene>
    <name evidence="4" type="ORF">DCAR_026085</name>
    <name evidence="5" type="ORF">DCAR_0729965</name>
</gene>
<reference evidence="4" key="1">
    <citation type="journal article" date="2016" name="Nat. Genet.">
        <title>A high-quality carrot genome assembly provides new insights into carotenoid accumulation and asterid genome evolution.</title>
        <authorList>
            <person name="Iorizzo M."/>
            <person name="Ellison S."/>
            <person name="Senalik D."/>
            <person name="Zeng P."/>
            <person name="Satapoomin P."/>
            <person name="Huang J."/>
            <person name="Bowman M."/>
            <person name="Iovene M."/>
            <person name="Sanseverino W."/>
            <person name="Cavagnaro P."/>
            <person name="Yildiz M."/>
            <person name="Macko-Podgorni A."/>
            <person name="Moranska E."/>
            <person name="Grzebelus E."/>
            <person name="Grzebelus D."/>
            <person name="Ashrafi H."/>
            <person name="Zheng Z."/>
            <person name="Cheng S."/>
            <person name="Spooner D."/>
            <person name="Van Deynze A."/>
            <person name="Simon P."/>
        </authorList>
    </citation>
    <scope>NUCLEOTIDE SEQUENCE [LARGE SCALE GENOMIC DNA]</scope>
    <source>
        <tissue evidence="4">Leaf</tissue>
    </source>
</reference>
<feature type="compositionally biased region" description="Basic and acidic residues" evidence="2">
    <location>
        <begin position="392"/>
        <end position="410"/>
    </location>
</feature>
<dbReference type="EMBL" id="LNRQ01000007">
    <property type="protein sequence ID" value="KZM89010.1"/>
    <property type="molecule type" value="Genomic_DNA"/>
</dbReference>
<dbReference type="InterPro" id="IPR035979">
    <property type="entry name" value="RBD_domain_sf"/>
</dbReference>
<dbReference type="InterPro" id="IPR012677">
    <property type="entry name" value="Nucleotide-bd_a/b_plait_sf"/>
</dbReference>
<feature type="compositionally biased region" description="Basic and acidic residues" evidence="2">
    <location>
        <begin position="692"/>
        <end position="708"/>
    </location>
</feature>
<evidence type="ECO:0000256" key="1">
    <source>
        <dbReference type="PROSITE-ProRule" id="PRU00176"/>
    </source>
</evidence>
<sequence length="847" mass="96755">MKREKQRGKKEFQISNWNPDFQWISEINQEDPSGQDELLRWIGKYGFLLEDDMLKALGKKNMKLLNPAVARINYLSTKIERSSLLAASRGEEEVIIDIQTFLMNEGWWDRAQRIKLRDFGLDIGVSQTRLNEDENMTRAFIQSYKELVHPSVLNMVEKRDPEGINLALNHIHSGSLNKSRRARAQRTAVKDFFSNIDDGDTKLGKEDRQRKSLDSKEALMRFIFSHSDKVDPLTLQGVSYNKDKDISEALRQIHSNSLRISIEEKMKCKSSYLEAAKSNRTTAVPKVIPLSNKKSPVPLRWDSLFFTGFEGVSVGDIWKGIKQVARIKDIVIPKRLDKYNKKFGFIKPSSVEDANRLLQVSNQLVLGGRCVRIERARDRHPQLLKKSSVPLEGKETKNDEMKEGNEGKESGKENIQVVLEEGMEEWVDMLARSVRIDLEVDYAPDSLWELILSKGFGDLGVRKRGPYSFLISFPDSLSLEEMDWKALEIDIKKVSKAALEDLCLSKLLSQWGVLASSSFPNIFQNELSNPRVCLVTPSMKEIHGNLNVHISGRDFTVEVSEIRNVVFWKDEVPYKKNNADSIFSSKSSQARTVEESVKPLLHPEVMSVGVLSDKSDTKSFGSSVELLQDSCDDSINYIEPVSEELRYRQARTENWNRAVESSTSFFPGQEDVRKECLNESSGNSINTKKWNRRGECESHYNSDKDSLSHDVLNADTSSNNSLTHSNKSFPELCSKLQNLRIKSKGGRMRKGRKFGCFDKNRRQNRKREAVPDWMIGRYVRVWNSAKTRKARGKMIEVRKKRAKETEQGKKGEMGNISAEDIYHLGVTLGLKPTKEKGQMIDLIEGRL</sequence>
<dbReference type="Gramene" id="KZM89010">
    <property type="protein sequence ID" value="KZM89010"/>
    <property type="gene ID" value="DCAR_026085"/>
</dbReference>
<accession>A0A161ZR66</accession>
<feature type="compositionally biased region" description="Polar residues" evidence="2">
    <location>
        <begin position="714"/>
        <end position="727"/>
    </location>
</feature>
<organism evidence="4">
    <name type="scientific">Daucus carota subsp. sativus</name>
    <name type="common">Carrot</name>
    <dbReference type="NCBI Taxonomy" id="79200"/>
    <lineage>
        <taxon>Eukaryota</taxon>
        <taxon>Viridiplantae</taxon>
        <taxon>Streptophyta</taxon>
        <taxon>Embryophyta</taxon>
        <taxon>Tracheophyta</taxon>
        <taxon>Spermatophyta</taxon>
        <taxon>Magnoliopsida</taxon>
        <taxon>eudicotyledons</taxon>
        <taxon>Gunneridae</taxon>
        <taxon>Pentapetalae</taxon>
        <taxon>asterids</taxon>
        <taxon>campanulids</taxon>
        <taxon>Apiales</taxon>
        <taxon>Apiaceae</taxon>
        <taxon>Apioideae</taxon>
        <taxon>Scandiceae</taxon>
        <taxon>Daucinae</taxon>
        <taxon>Daucus</taxon>
        <taxon>Daucus sect. Daucus</taxon>
    </lineage>
</organism>